<dbReference type="PANTHER" id="PTHR24305">
    <property type="entry name" value="CYTOCHROME P450"/>
    <property type="match status" value="1"/>
</dbReference>
<evidence type="ECO:0000256" key="5">
    <source>
        <dbReference type="ARBA" id="ARBA00023004"/>
    </source>
</evidence>
<keyword evidence="8" id="KW-0472">Membrane</keyword>
<keyword evidence="4 7" id="KW-0479">Metal-binding</keyword>
<dbReference type="GO" id="GO:0004497">
    <property type="term" value="F:monooxygenase activity"/>
    <property type="evidence" value="ECO:0007669"/>
    <property type="project" value="UniProtKB-KW"/>
</dbReference>
<evidence type="ECO:0000256" key="7">
    <source>
        <dbReference type="PIRSR" id="PIRSR602403-1"/>
    </source>
</evidence>
<dbReference type="InterPro" id="IPR036396">
    <property type="entry name" value="Cyt_P450_sf"/>
</dbReference>
<dbReference type="PRINTS" id="PR00465">
    <property type="entry name" value="EP450IV"/>
</dbReference>
<evidence type="ECO:0000256" key="1">
    <source>
        <dbReference type="ARBA" id="ARBA00001971"/>
    </source>
</evidence>
<evidence type="ECO:0000256" key="3">
    <source>
        <dbReference type="ARBA" id="ARBA00022617"/>
    </source>
</evidence>
<feature type="transmembrane region" description="Helical" evidence="8">
    <location>
        <begin position="12"/>
        <end position="31"/>
    </location>
</feature>
<keyword evidence="3 7" id="KW-0349">Heme</keyword>
<dbReference type="Gene3D" id="1.10.630.10">
    <property type="entry name" value="Cytochrome P450"/>
    <property type="match status" value="1"/>
</dbReference>
<feature type="binding site" description="axial binding residue" evidence="7">
    <location>
        <position position="442"/>
    </location>
    <ligand>
        <name>heme</name>
        <dbReference type="ChEBI" id="CHEBI:30413"/>
    </ligand>
    <ligandPart>
        <name>Fe</name>
        <dbReference type="ChEBI" id="CHEBI:18248"/>
    </ligandPart>
</feature>
<dbReference type="InterPro" id="IPR050121">
    <property type="entry name" value="Cytochrome_P450_monoxygenase"/>
</dbReference>
<evidence type="ECO:0000256" key="8">
    <source>
        <dbReference type="SAM" id="Phobius"/>
    </source>
</evidence>
<dbReference type="Pfam" id="PF00067">
    <property type="entry name" value="p450"/>
    <property type="match status" value="1"/>
</dbReference>
<evidence type="ECO:0000256" key="6">
    <source>
        <dbReference type="ARBA" id="ARBA00023033"/>
    </source>
</evidence>
<evidence type="ECO:0008006" key="11">
    <source>
        <dbReference type="Google" id="ProtNLM"/>
    </source>
</evidence>
<comment type="similarity">
    <text evidence="2">Belongs to the cytochrome P450 family.</text>
</comment>
<evidence type="ECO:0000256" key="2">
    <source>
        <dbReference type="ARBA" id="ARBA00010617"/>
    </source>
</evidence>
<gene>
    <name evidence="9" type="ORF">AU210_015612</name>
</gene>
<dbReference type="SUPFAM" id="SSF48264">
    <property type="entry name" value="Cytochrome P450"/>
    <property type="match status" value="1"/>
</dbReference>
<dbReference type="GO" id="GO:0005506">
    <property type="term" value="F:iron ion binding"/>
    <property type="evidence" value="ECO:0007669"/>
    <property type="project" value="InterPro"/>
</dbReference>
<evidence type="ECO:0000313" key="9">
    <source>
        <dbReference type="EMBL" id="PCD21809.1"/>
    </source>
</evidence>
<name>A0A2H3G9K6_FUSOX</name>
<sequence>MIMINSVNSEVLVSWPGFIIELALLVFAIAVHRRYFSNLSDIPGPFWASVTRLWHVWIILEGKQNVRLKALHRKHGQFVRIAPNEVSVCHPDGSTLLLRANLHKGDWYSVTAVPDYRFQNPMSTTSPKKKKALSKHFAPGYALSQVLKREPEVDENIEHLLRWVEKYAEDRMPMDLDRFITYTTFDNIGSALFSEPFGFIRAGRDIDGTLRNNVALSRFAAVAGFFIGPLRILINPLNSWLLLLPMGRLYRTTSVAIKKRLHNHEAHNDMVAHWLGAQQKSGELSLRKIEAQANVNVGAGAEPVSSAIQSLLYHLIQHPEDWLRVRNEIHAAKAEGSCHGRVVSFHDADNLTYLRACIKEALRVFSPTTMGLPRVVAKGGINIAGRHFQQGTILSVSSNVVHSSKDIWGDDADQWNPERWLSGDTKKLDRNWIVFSAGYMTCPGRHFAWMQICKMAATLLRNYNISQVDPKNQWRYQANFTALTYSWPVWVEKREDEVGVHPDIETLPTHRDQF</sequence>
<dbReference type="InterPro" id="IPR001128">
    <property type="entry name" value="Cyt_P450"/>
</dbReference>
<evidence type="ECO:0000313" key="10">
    <source>
        <dbReference type="Proteomes" id="UP000219602"/>
    </source>
</evidence>
<dbReference type="GO" id="GO:0020037">
    <property type="term" value="F:heme binding"/>
    <property type="evidence" value="ECO:0007669"/>
    <property type="project" value="InterPro"/>
</dbReference>
<keyword evidence="6" id="KW-0560">Oxidoreductase</keyword>
<keyword evidence="5 7" id="KW-0408">Iron</keyword>
<dbReference type="GO" id="GO:0016705">
    <property type="term" value="F:oxidoreductase activity, acting on paired donors, with incorporation or reduction of molecular oxygen"/>
    <property type="evidence" value="ECO:0007669"/>
    <property type="project" value="InterPro"/>
</dbReference>
<comment type="caution">
    <text evidence="9">The sequence shown here is derived from an EMBL/GenBank/DDBJ whole genome shotgun (WGS) entry which is preliminary data.</text>
</comment>
<reference evidence="9 10" key="1">
    <citation type="journal article" date="2016" name="Environ. Microbiol.">
        <title>Effector profiles distinguish formae speciales of Fusarium oxysporum.</title>
        <authorList>
            <person name="van Dam P."/>
            <person name="Fokkens L."/>
            <person name="Schmidt S.M."/>
            <person name="Linmans J.H."/>
            <person name="Kistler H.C."/>
            <person name="Ma L.J."/>
            <person name="Rep M."/>
        </authorList>
    </citation>
    <scope>NUCLEOTIDE SEQUENCE [LARGE SCALE GENOMIC DNA]</scope>
    <source>
        <strain evidence="9 10">Forc016</strain>
    </source>
</reference>
<organism evidence="9 10">
    <name type="scientific">Fusarium oxysporum f. sp. radicis-cucumerinum</name>
    <dbReference type="NCBI Taxonomy" id="327505"/>
    <lineage>
        <taxon>Eukaryota</taxon>
        <taxon>Fungi</taxon>
        <taxon>Dikarya</taxon>
        <taxon>Ascomycota</taxon>
        <taxon>Pezizomycotina</taxon>
        <taxon>Sordariomycetes</taxon>
        <taxon>Hypocreomycetidae</taxon>
        <taxon>Hypocreales</taxon>
        <taxon>Nectriaceae</taxon>
        <taxon>Fusarium</taxon>
        <taxon>Fusarium oxysporum species complex</taxon>
    </lineage>
</organism>
<comment type="cofactor">
    <cofactor evidence="1 7">
        <name>heme</name>
        <dbReference type="ChEBI" id="CHEBI:30413"/>
    </cofactor>
</comment>
<accession>A0A2H3G9K6</accession>
<protein>
    <recommendedName>
        <fullName evidence="11">Pisatin demethylase</fullName>
    </recommendedName>
</protein>
<keyword evidence="8" id="KW-0812">Transmembrane</keyword>
<keyword evidence="8" id="KW-1133">Transmembrane helix</keyword>
<proteinExistence type="inferred from homology"/>
<dbReference type="STRING" id="327505.A0A2H3G9K6"/>
<dbReference type="InterPro" id="IPR002403">
    <property type="entry name" value="Cyt_P450_E_grp-IV"/>
</dbReference>
<keyword evidence="6" id="KW-0503">Monooxygenase</keyword>
<evidence type="ECO:0000256" key="4">
    <source>
        <dbReference type="ARBA" id="ARBA00022723"/>
    </source>
</evidence>
<dbReference type="AlphaFoldDB" id="A0A2H3G9K6"/>
<dbReference type="Proteomes" id="UP000219602">
    <property type="component" value="Chromosome RC"/>
</dbReference>
<dbReference type="PANTHER" id="PTHR24305:SF232">
    <property type="entry name" value="P450, PUTATIVE (EUROFUNG)-RELATED"/>
    <property type="match status" value="1"/>
</dbReference>
<reference evidence="9 10" key="2">
    <citation type="journal article" date="2017" name="Sci. Rep.">
        <title>A mobile pathogenicity chromosome in Fusarium oxysporum for infection of multiple cucurbit species.</title>
        <authorList>
            <person name="van Dam P."/>
            <person name="Fokkens L."/>
            <person name="Ayukawa Y."/>
            <person name="van der Gragt M."/>
            <person name="Ter Horst A."/>
            <person name="Brankovics B."/>
            <person name="Houterman P.M."/>
            <person name="Arie T."/>
            <person name="Rep M."/>
        </authorList>
    </citation>
    <scope>NUCLEOTIDE SEQUENCE [LARGE SCALE GENOMIC DNA]</scope>
    <source>
        <strain evidence="9 10">Forc016</strain>
    </source>
</reference>
<dbReference type="EMBL" id="MABQ02000012">
    <property type="protein sequence ID" value="PCD21809.1"/>
    <property type="molecule type" value="Genomic_DNA"/>
</dbReference>